<proteinExistence type="predicted"/>
<dbReference type="PANTHER" id="PTHR16469">
    <property type="entry name" value="UBIQUITIN-ASSOCIATED AND SH3 DOMAIN-CONTAINING BA-RELATED"/>
    <property type="match status" value="1"/>
</dbReference>
<dbReference type="OrthoDB" id="414418at2759"/>
<name>A0A8H2VFG7_9SACH</name>
<protein>
    <submittedName>
        <fullName evidence="3">Similar to Saccharomyces cerevisiae YOR110W TFC7 One of six subunits of the RNA polymerase III transcription initiation factor complex (TFIIIC)</fullName>
    </submittedName>
</protein>
<gene>
    <name evidence="3" type="ORF">KABA2_04S01276</name>
</gene>
<feature type="domain" description="Transcription factor TFIIIC triple barrel" evidence="2">
    <location>
        <begin position="285"/>
        <end position="403"/>
    </location>
</feature>
<dbReference type="Proteomes" id="UP000644660">
    <property type="component" value="Unassembled WGS sequence"/>
</dbReference>
<dbReference type="InterPro" id="IPR013078">
    <property type="entry name" value="His_Pase_superF_clade-1"/>
</dbReference>
<dbReference type="InterPro" id="IPR019481">
    <property type="entry name" value="TFIIIC_triple_barrel"/>
</dbReference>
<feature type="compositionally biased region" description="Low complexity" evidence="1">
    <location>
        <begin position="359"/>
        <end position="372"/>
    </location>
</feature>
<reference evidence="3 4" key="1">
    <citation type="submission" date="2020-05" db="EMBL/GenBank/DDBJ databases">
        <authorList>
            <person name="Casaregola S."/>
            <person name="Devillers H."/>
            <person name="Grondin C."/>
        </authorList>
    </citation>
    <scope>NUCLEOTIDE SEQUENCE [LARGE SCALE GENOMIC DNA]</scope>
    <source>
        <strain evidence="3 4">CLIB 1767</strain>
    </source>
</reference>
<accession>A0A8H2VFG7</accession>
<keyword evidence="3" id="KW-0648">Protein biosynthesis</keyword>
<feature type="region of interest" description="Disordered" evidence="1">
    <location>
        <begin position="349"/>
        <end position="386"/>
    </location>
</feature>
<keyword evidence="3" id="KW-0396">Initiation factor</keyword>
<dbReference type="EMBL" id="CAEFZW010000004">
    <property type="protein sequence ID" value="CAB4254218.1"/>
    <property type="molecule type" value="Genomic_DNA"/>
</dbReference>
<dbReference type="Gene3D" id="3.40.50.1240">
    <property type="entry name" value="Phosphoglycerate mutase-like"/>
    <property type="match status" value="1"/>
</dbReference>
<dbReference type="InterPro" id="IPR051710">
    <property type="entry name" value="Phosphatase_SH3-domain"/>
</dbReference>
<dbReference type="SUPFAM" id="SSF53254">
    <property type="entry name" value="Phosphoglycerate mutase-like"/>
    <property type="match status" value="1"/>
</dbReference>
<dbReference type="PANTHER" id="PTHR16469:SF51">
    <property type="entry name" value="TRANSCRIPTION FACTOR TAU 55 KDA SUBUNIT"/>
    <property type="match status" value="1"/>
</dbReference>
<evidence type="ECO:0000313" key="3">
    <source>
        <dbReference type="EMBL" id="CAB4254218.1"/>
    </source>
</evidence>
<dbReference type="Gene3D" id="2.60.40.4370">
    <property type="match status" value="1"/>
</dbReference>
<sequence>MVVKNIYISRHAHSSAWLPEDEQPLSRTGILNDLPLSEHGVNQSRELAHYILSVDTQPDIIIASPFYSCVETSKYIANLLDIPVFLDKGLGNWFDKDNEKVINPADFNTLNSLFPGILKNDWGNGSSVESLRDGETKGELYSRSAKFIINMLEKLNKEHPDVETVLLMTHAPVKISIGMNILKLKNCDSPLDEDGNILQASVCSLDKYQWSKLDDEEYEDEDEDKEERQENIAETVKWIMTMNNNTEFLRDGEEKIWSFKNATSEDIQQGAVVSLNESNQKEEQETETVYVSVDLDSGNYKEMMNIDKDAIFQYSGLDRDHPLIRIGDKLYEGTWLKLLGTELAFPDSASINRRDGTTDADTVTARAADETTSTNDRKNNHQDQKHAEKIYRITDRLTLRGVEPM</sequence>
<dbReference type="CDD" id="cd07067">
    <property type="entry name" value="HP_PGM_like"/>
    <property type="match status" value="1"/>
</dbReference>
<organism evidence="3 4">
    <name type="scientific">Maudiozyma barnettii</name>
    <dbReference type="NCBI Taxonomy" id="61262"/>
    <lineage>
        <taxon>Eukaryota</taxon>
        <taxon>Fungi</taxon>
        <taxon>Dikarya</taxon>
        <taxon>Ascomycota</taxon>
        <taxon>Saccharomycotina</taxon>
        <taxon>Saccharomycetes</taxon>
        <taxon>Saccharomycetales</taxon>
        <taxon>Saccharomycetaceae</taxon>
        <taxon>Maudiozyma</taxon>
    </lineage>
</organism>
<dbReference type="InterPro" id="IPR014623">
    <property type="entry name" value="Tfc7/tau55"/>
</dbReference>
<keyword evidence="4" id="KW-1185">Reference proteome</keyword>
<dbReference type="GeneID" id="64857205"/>
<comment type="caution">
    <text evidence="3">The sequence shown here is derived from an EMBL/GenBank/DDBJ whole genome shotgun (WGS) entry which is preliminary data.</text>
</comment>
<dbReference type="Pfam" id="PF10419">
    <property type="entry name" value="TFIIIC_sub6"/>
    <property type="match status" value="1"/>
</dbReference>
<dbReference type="AlphaFoldDB" id="A0A8H2VFG7"/>
<dbReference type="InterPro" id="IPR029033">
    <property type="entry name" value="His_PPase_superfam"/>
</dbReference>
<dbReference type="RefSeq" id="XP_041406062.1">
    <property type="nucleotide sequence ID" value="XM_041550128.1"/>
</dbReference>
<dbReference type="Pfam" id="PF00300">
    <property type="entry name" value="His_Phos_1"/>
    <property type="match status" value="1"/>
</dbReference>
<dbReference type="GO" id="GO:0003743">
    <property type="term" value="F:translation initiation factor activity"/>
    <property type="evidence" value="ECO:0007669"/>
    <property type="project" value="UniProtKB-KW"/>
</dbReference>
<feature type="compositionally biased region" description="Basic and acidic residues" evidence="1">
    <location>
        <begin position="375"/>
        <end position="386"/>
    </location>
</feature>
<dbReference type="PIRSF" id="PIRSF036802">
    <property type="entry name" value="Tau55_TFC7"/>
    <property type="match status" value="1"/>
</dbReference>
<evidence type="ECO:0000259" key="2">
    <source>
        <dbReference type="Pfam" id="PF10419"/>
    </source>
</evidence>
<evidence type="ECO:0000256" key="1">
    <source>
        <dbReference type="SAM" id="MobiDB-lite"/>
    </source>
</evidence>
<evidence type="ECO:0000313" key="4">
    <source>
        <dbReference type="Proteomes" id="UP000644660"/>
    </source>
</evidence>